<dbReference type="SUPFAM" id="SSF52540">
    <property type="entry name" value="P-loop containing nucleoside triphosphate hydrolases"/>
    <property type="match status" value="1"/>
</dbReference>
<dbReference type="InterPro" id="IPR003593">
    <property type="entry name" value="AAA+_ATPase"/>
</dbReference>
<dbReference type="Gene3D" id="3.40.50.300">
    <property type="entry name" value="P-loop containing nucleotide triphosphate hydrolases"/>
    <property type="match status" value="1"/>
</dbReference>
<evidence type="ECO:0000313" key="6">
    <source>
        <dbReference type="Proteomes" id="UP001049518"/>
    </source>
</evidence>
<name>A0ABX8R567_9ACTN</name>
<gene>
    <name evidence="5" type="ORF">AGRA3207_007848</name>
</gene>
<evidence type="ECO:0000256" key="2">
    <source>
        <dbReference type="ARBA" id="ARBA00022741"/>
    </source>
</evidence>
<dbReference type="GO" id="GO:0005524">
    <property type="term" value="F:ATP binding"/>
    <property type="evidence" value="ECO:0007669"/>
    <property type="project" value="UniProtKB-KW"/>
</dbReference>
<evidence type="ECO:0000256" key="1">
    <source>
        <dbReference type="ARBA" id="ARBA00022448"/>
    </source>
</evidence>
<dbReference type="PROSITE" id="PS50893">
    <property type="entry name" value="ABC_TRANSPORTER_2"/>
    <property type="match status" value="1"/>
</dbReference>
<organism evidence="5 6">
    <name type="scientific">Actinomadura graeca</name>
    <dbReference type="NCBI Taxonomy" id="2750812"/>
    <lineage>
        <taxon>Bacteria</taxon>
        <taxon>Bacillati</taxon>
        <taxon>Actinomycetota</taxon>
        <taxon>Actinomycetes</taxon>
        <taxon>Streptosporangiales</taxon>
        <taxon>Thermomonosporaceae</taxon>
        <taxon>Actinomadura</taxon>
    </lineage>
</organism>
<keyword evidence="2" id="KW-0547">Nucleotide-binding</keyword>
<protein>
    <submittedName>
        <fullName evidence="5">ATP-binding cassette domain-containing protein</fullName>
    </submittedName>
</protein>
<dbReference type="InterPro" id="IPR003439">
    <property type="entry name" value="ABC_transporter-like_ATP-bd"/>
</dbReference>
<reference evidence="5" key="1">
    <citation type="submission" date="2020-07" db="EMBL/GenBank/DDBJ databases">
        <authorList>
            <person name="Tarantini F.S."/>
            <person name="Hong K.W."/>
            <person name="Chan K.G."/>
        </authorList>
    </citation>
    <scope>NUCLEOTIDE SEQUENCE</scope>
    <source>
        <strain evidence="5">32-07</strain>
    </source>
</reference>
<dbReference type="RefSeq" id="WP_231332461.1">
    <property type="nucleotide sequence ID" value="NZ_CP059572.1"/>
</dbReference>
<keyword evidence="3 5" id="KW-0067">ATP-binding</keyword>
<dbReference type="SMART" id="SM00382">
    <property type="entry name" value="AAA"/>
    <property type="match status" value="1"/>
</dbReference>
<dbReference type="Proteomes" id="UP001049518">
    <property type="component" value="Chromosome"/>
</dbReference>
<evidence type="ECO:0000259" key="4">
    <source>
        <dbReference type="PROSITE" id="PS50893"/>
    </source>
</evidence>
<dbReference type="Pfam" id="PF00005">
    <property type="entry name" value="ABC_tran"/>
    <property type="match status" value="1"/>
</dbReference>
<keyword evidence="6" id="KW-1185">Reference proteome</keyword>
<dbReference type="InterPro" id="IPR032823">
    <property type="entry name" value="BCA_ABC_TP_C"/>
</dbReference>
<dbReference type="InterPro" id="IPR051120">
    <property type="entry name" value="ABC_AA/LPS_Transport"/>
</dbReference>
<dbReference type="EMBL" id="CP059572">
    <property type="protein sequence ID" value="QXJ26221.1"/>
    <property type="molecule type" value="Genomic_DNA"/>
</dbReference>
<proteinExistence type="predicted"/>
<feature type="domain" description="ABC transporter" evidence="4">
    <location>
        <begin position="7"/>
        <end position="250"/>
    </location>
</feature>
<dbReference type="PANTHER" id="PTHR45772">
    <property type="entry name" value="CONSERVED COMPONENT OF ABC TRANSPORTER FOR NATURAL AMINO ACIDS-RELATED"/>
    <property type="match status" value="1"/>
</dbReference>
<accession>A0ABX8R567</accession>
<evidence type="ECO:0000256" key="3">
    <source>
        <dbReference type="ARBA" id="ARBA00022840"/>
    </source>
</evidence>
<dbReference type="InterPro" id="IPR027417">
    <property type="entry name" value="P-loop_NTPase"/>
</dbReference>
<sequence length="253" mass="26288">MPAPEGLRVADVTVRFGSVMAVDGAGLTAHPGTVTGLVGRDGAGKTTLCDVIAGLRRPAAGTVHLDGRDLTGSAARVRARHGIVRAFQRPAARPASPFGAPTVRESVQAAVRRSDPGPARWGRRRGTGRDSARRAEELLARVGIAEYADRCARDAPPAVAVLTQLARALAADPAVLLLDEAWTGLPVRRSRALEVLLRDLAAEGVAVLVACGALEPVMGVCDVLHVLDAGRVIAAGPPAEVRADRRVRDACPA</sequence>
<keyword evidence="1" id="KW-0813">Transport</keyword>
<evidence type="ECO:0000313" key="5">
    <source>
        <dbReference type="EMBL" id="QXJ26221.1"/>
    </source>
</evidence>
<dbReference type="Pfam" id="PF12399">
    <property type="entry name" value="BCA_ABC_TP_C"/>
    <property type="match status" value="1"/>
</dbReference>